<reference evidence="1 2" key="1">
    <citation type="submission" date="2020-12" db="EMBL/GenBank/DDBJ databases">
        <title>Genomic Analysis and Response surface optimization of nitrogen-fixing conditions for A. chroococcum strain HR1, Isolation from rhizosphere soil.</title>
        <authorList>
            <person name="Li J."/>
            <person name="Yang H."/>
            <person name="Liu H."/>
            <person name="Wang C."/>
            <person name="Tian Y."/>
            <person name="Lu X.Y."/>
        </authorList>
    </citation>
    <scope>NUCLEOTIDE SEQUENCE [LARGE SCALE GENOMIC DNA]</scope>
    <source>
        <strain evidence="1 2">HR1</strain>
    </source>
</reference>
<dbReference type="Proteomes" id="UP000596192">
    <property type="component" value="Chromosome"/>
</dbReference>
<organism evidence="1 2">
    <name type="scientific">Azotobacter chroococcum</name>
    <dbReference type="NCBI Taxonomy" id="353"/>
    <lineage>
        <taxon>Bacteria</taxon>
        <taxon>Pseudomonadati</taxon>
        <taxon>Pseudomonadota</taxon>
        <taxon>Gammaproteobacteria</taxon>
        <taxon>Pseudomonadales</taxon>
        <taxon>Pseudomonadaceae</taxon>
        <taxon>Azotobacter</taxon>
    </lineage>
</organism>
<protein>
    <recommendedName>
        <fullName evidence="3">Glycosyltransferase family 9 protein</fullName>
    </recommendedName>
</protein>
<accession>A0AAQ0C0U4</accession>
<dbReference type="EMBL" id="CP066310">
    <property type="protein sequence ID" value="QQE90852.1"/>
    <property type="molecule type" value="Genomic_DNA"/>
</dbReference>
<name>A0AAQ0C0U4_9GAMM</name>
<proteinExistence type="predicted"/>
<evidence type="ECO:0000313" key="1">
    <source>
        <dbReference type="EMBL" id="QQE90852.1"/>
    </source>
</evidence>
<evidence type="ECO:0000313" key="2">
    <source>
        <dbReference type="Proteomes" id="UP000596192"/>
    </source>
</evidence>
<sequence length="272" mass="29755">MRGLGDNVYMRAFVKALPGPVWVDTPWPELYGDLSVQCVEPATTLRTQAKNIRRHRDWQQAPAGLRSVKVAYGKEGIIPGMARCFGVAPAGFDLPDFGASPVPGRYVVVRPVTVRAEWRADARNPLPEYVSQAAAEMRRRGYTVVSVADLEDGKEWALDPLPPADIRYHAGELPVEQLLALVQGAAAVIGGIGWILPACIAARVPAWIVCGGQGGYNAPELITHPSMDMSRITFAVPDNFCRCIQKQHTCDKRISDYDARLAAWADRLPALV</sequence>
<gene>
    <name evidence="1" type="ORF">GKQ51_09505</name>
</gene>
<evidence type="ECO:0008006" key="3">
    <source>
        <dbReference type="Google" id="ProtNLM"/>
    </source>
</evidence>
<dbReference type="AlphaFoldDB" id="A0AAQ0C0U4"/>
<dbReference type="Gene3D" id="3.40.50.2000">
    <property type="entry name" value="Glycogen Phosphorylase B"/>
    <property type="match status" value="1"/>
</dbReference>